<evidence type="ECO:0000313" key="1">
    <source>
        <dbReference type="EMBL" id="GFG93499.1"/>
    </source>
</evidence>
<comment type="caution">
    <text evidence="1">The sequence shown here is derived from an EMBL/GenBank/DDBJ whole genome shotgun (WGS) entry which is preliminary data.</text>
</comment>
<keyword evidence="2" id="KW-1185">Reference proteome</keyword>
<proteinExistence type="predicted"/>
<sequence length="78" mass="9179">MDWLCQKTPTPGHSKHCWLPAAAIKARTAAIQQIKDLLVTAPAELRERYRRYRTTLRLVEALARCHPPRTRIRPRCRY</sequence>
<organism evidence="1 2">
    <name type="scientific">Mycobacterium bourgelatii</name>
    <dbReference type="NCBI Taxonomy" id="1273442"/>
    <lineage>
        <taxon>Bacteria</taxon>
        <taxon>Bacillati</taxon>
        <taxon>Actinomycetota</taxon>
        <taxon>Actinomycetes</taxon>
        <taxon>Mycobacteriales</taxon>
        <taxon>Mycobacteriaceae</taxon>
        <taxon>Mycobacterium</taxon>
    </lineage>
</organism>
<evidence type="ECO:0000313" key="2">
    <source>
        <dbReference type="Proteomes" id="UP000465360"/>
    </source>
</evidence>
<dbReference type="AlphaFoldDB" id="A0A7I9YXP0"/>
<dbReference type="Proteomes" id="UP000465360">
    <property type="component" value="Unassembled WGS sequence"/>
</dbReference>
<accession>A0A7I9YXP0</accession>
<protein>
    <submittedName>
        <fullName evidence="1">Uncharacterized protein</fullName>
    </submittedName>
</protein>
<dbReference type="EMBL" id="BLKZ01000002">
    <property type="protein sequence ID" value="GFG93499.1"/>
    <property type="molecule type" value="Genomic_DNA"/>
</dbReference>
<name>A0A7I9YXP0_MYCBU</name>
<reference evidence="1 2" key="1">
    <citation type="journal article" date="2019" name="Emerg. Microbes Infect.">
        <title>Comprehensive subspecies identification of 175 nontuberculous mycobacteria species based on 7547 genomic profiles.</title>
        <authorList>
            <person name="Matsumoto Y."/>
            <person name="Kinjo T."/>
            <person name="Motooka D."/>
            <person name="Nabeya D."/>
            <person name="Jung N."/>
            <person name="Uechi K."/>
            <person name="Horii T."/>
            <person name="Iida T."/>
            <person name="Fujita J."/>
            <person name="Nakamura S."/>
        </authorList>
    </citation>
    <scope>NUCLEOTIDE SEQUENCE [LARGE SCALE GENOMIC DNA]</scope>
    <source>
        <strain evidence="1 2">JCM 30725</strain>
    </source>
</reference>
<gene>
    <name evidence="1" type="ORF">MBOU_55410</name>
</gene>